<dbReference type="Proteomes" id="UP000237347">
    <property type="component" value="Unassembled WGS sequence"/>
</dbReference>
<proteinExistence type="predicted"/>
<evidence type="ECO:0000313" key="1">
    <source>
        <dbReference type="EMBL" id="KAK7829781.1"/>
    </source>
</evidence>
<dbReference type="AlphaFoldDB" id="A0AAW0JU78"/>
<dbReference type="EMBL" id="PKMF04000473">
    <property type="protein sequence ID" value="KAK7829781.1"/>
    <property type="molecule type" value="Genomic_DNA"/>
</dbReference>
<comment type="caution">
    <text evidence="1">The sequence shown here is derived from an EMBL/GenBank/DDBJ whole genome shotgun (WGS) entry which is preliminary data.</text>
</comment>
<reference evidence="1 2" key="1">
    <citation type="journal article" date="2018" name="Sci. Data">
        <title>The draft genome sequence of cork oak.</title>
        <authorList>
            <person name="Ramos A.M."/>
            <person name="Usie A."/>
            <person name="Barbosa P."/>
            <person name="Barros P.M."/>
            <person name="Capote T."/>
            <person name="Chaves I."/>
            <person name="Simoes F."/>
            <person name="Abreu I."/>
            <person name="Carrasquinho I."/>
            <person name="Faro C."/>
            <person name="Guimaraes J.B."/>
            <person name="Mendonca D."/>
            <person name="Nobrega F."/>
            <person name="Rodrigues L."/>
            <person name="Saibo N.J.M."/>
            <person name="Varela M.C."/>
            <person name="Egas C."/>
            <person name="Matos J."/>
            <person name="Miguel C.M."/>
            <person name="Oliveira M.M."/>
            <person name="Ricardo C.P."/>
            <person name="Goncalves S."/>
        </authorList>
    </citation>
    <scope>NUCLEOTIDE SEQUENCE [LARGE SCALE GENOMIC DNA]</scope>
    <source>
        <strain evidence="2">cv. HL8</strain>
    </source>
</reference>
<gene>
    <name evidence="1" type="ORF">CFP56_028845</name>
</gene>
<evidence type="ECO:0000313" key="2">
    <source>
        <dbReference type="Proteomes" id="UP000237347"/>
    </source>
</evidence>
<sequence length="30" mass="3460">MMITLQSIEILHMQNTMRNSGTKDLQLNVV</sequence>
<keyword evidence="2" id="KW-1185">Reference proteome</keyword>
<organism evidence="1 2">
    <name type="scientific">Quercus suber</name>
    <name type="common">Cork oak</name>
    <dbReference type="NCBI Taxonomy" id="58331"/>
    <lineage>
        <taxon>Eukaryota</taxon>
        <taxon>Viridiplantae</taxon>
        <taxon>Streptophyta</taxon>
        <taxon>Embryophyta</taxon>
        <taxon>Tracheophyta</taxon>
        <taxon>Spermatophyta</taxon>
        <taxon>Magnoliopsida</taxon>
        <taxon>eudicotyledons</taxon>
        <taxon>Gunneridae</taxon>
        <taxon>Pentapetalae</taxon>
        <taxon>rosids</taxon>
        <taxon>fabids</taxon>
        <taxon>Fagales</taxon>
        <taxon>Fagaceae</taxon>
        <taxon>Quercus</taxon>
    </lineage>
</organism>
<accession>A0AAW0JU78</accession>
<evidence type="ECO:0008006" key="3">
    <source>
        <dbReference type="Google" id="ProtNLM"/>
    </source>
</evidence>
<name>A0AAW0JU78_QUESU</name>
<protein>
    <recommendedName>
        <fullName evidence="3">Ribosomal protein S15</fullName>
    </recommendedName>
</protein>